<accession>A0A0C1YCJ6</accession>
<reference evidence="1" key="2">
    <citation type="journal article" date="2015" name="Genome Announc.">
        <title>Draft Genome Sequence of Filamentous Marine Cyanobacterium Lyngbya confervoides Strain BDU141951.</title>
        <authorList>
            <person name="Chandrababunaidu M.M."/>
            <person name="Sen D."/>
            <person name="Tripathy S."/>
        </authorList>
    </citation>
    <scope>NUCLEOTIDE SEQUENCE</scope>
    <source>
        <strain evidence="1">BDU141951</strain>
    </source>
</reference>
<evidence type="ECO:0000313" key="1">
    <source>
        <dbReference type="EMBL" id="NEV66188.1"/>
    </source>
</evidence>
<comment type="caution">
    <text evidence="1">The sequence shown here is derived from an EMBL/GenBank/DDBJ whole genome shotgun (WGS) entry which is preliminary data.</text>
</comment>
<sequence>MAGSRSIKRSSHLNRWVALFLLSMLVPPVLISLSWILPGAIAVIQTGSCPPAPPDIPPHPCSLGQYLVRMTVGAWALMGHLLTWMAWFAVNFVLWGVGLFGVALYRSWRSH</sequence>
<name>A0A0C1YCJ6_9CYAN</name>
<reference evidence="1" key="1">
    <citation type="submission" date="2014-11" db="EMBL/GenBank/DDBJ databases">
        <authorList>
            <person name="Malar M.C."/>
            <person name="Sen D."/>
            <person name="Tripathy S."/>
        </authorList>
    </citation>
    <scope>NUCLEOTIDE SEQUENCE</scope>
    <source>
        <strain evidence="1">BDU141951</strain>
    </source>
</reference>
<reference evidence="1" key="3">
    <citation type="submission" date="2020-02" db="EMBL/GenBank/DDBJ databases">
        <authorList>
            <person name="Sarangi A.N."/>
            <person name="Ghosh S."/>
            <person name="Mukherjee M."/>
            <person name="Tripathy S."/>
        </authorList>
    </citation>
    <scope>NUCLEOTIDE SEQUENCE</scope>
    <source>
        <strain evidence="1">BDU141951</strain>
    </source>
</reference>
<organism evidence="1">
    <name type="scientific">Lyngbya confervoides BDU141951</name>
    <dbReference type="NCBI Taxonomy" id="1574623"/>
    <lineage>
        <taxon>Bacteria</taxon>
        <taxon>Bacillati</taxon>
        <taxon>Cyanobacteriota</taxon>
        <taxon>Cyanophyceae</taxon>
        <taxon>Oscillatoriophycideae</taxon>
        <taxon>Oscillatoriales</taxon>
        <taxon>Microcoleaceae</taxon>
        <taxon>Lyngbya</taxon>
    </lineage>
</organism>
<dbReference type="AlphaFoldDB" id="A0A0C1YCJ6"/>
<gene>
    <name evidence="1" type="ORF">QQ91_003555</name>
</gene>
<protein>
    <submittedName>
        <fullName evidence="1">Uncharacterized protein</fullName>
    </submittedName>
</protein>
<proteinExistence type="predicted"/>
<dbReference type="EMBL" id="JTHE02000003">
    <property type="protein sequence ID" value="NEV66188.1"/>
    <property type="molecule type" value="Genomic_DNA"/>
</dbReference>